<dbReference type="PANTHER" id="PTHR47827:SF4">
    <property type="entry name" value="PROTEIN ENL"/>
    <property type="match status" value="1"/>
</dbReference>
<dbReference type="GO" id="GO:0045893">
    <property type="term" value="P:positive regulation of DNA-templated transcription"/>
    <property type="evidence" value="ECO:0007669"/>
    <property type="project" value="TreeGrafter"/>
</dbReference>
<dbReference type="AlphaFoldDB" id="A0A8J4WXG1"/>
<dbReference type="OrthoDB" id="10053467at2759"/>
<sequence length="408" mass="46013">MSQKVYFNYDLFLNQQRDPPVNHLRHGKLTVNNKKHKFRSNLVKTGGVMVVPEGAEMMPRAGADSSMLSIPALSAISVHRKIKLHHAMKEPNKDRAHGAGKGHETYKPNTEHREHKTTTLSESKRSSKERQHEKWTSTLELPSSSFTMKSTEYWGKAEGKNMTKVAYKEPQGGGQVDLQAASKRASSTTESSDLSTKKLKSLKGCKERSSVTVSSRVSSTSIATPSNYLEKKGMKETSHWIKVRHEIPVVMRRNNSDSNSEDKLLSRSVSFQSTASSSCSSSSPDSEIEPLQMQRQGPLHSMVEHLRSVHSDDDRKSEVETAMEATATIQDSRDSDDVEESYPHSQDAPSPIPKLNTKSLRMLKKKNSDSCKNEKVFKDHKIERAYTEELVDLHRRLMALRERNILQQ</sequence>
<evidence type="ECO:0000256" key="1">
    <source>
        <dbReference type="SAM" id="MobiDB-lite"/>
    </source>
</evidence>
<gene>
    <name evidence="2" type="ORF">DAT39_014795</name>
</gene>
<comment type="caution">
    <text evidence="2">The sequence shown here is derived from an EMBL/GenBank/DDBJ whole genome shotgun (WGS) entry which is preliminary data.</text>
</comment>
<name>A0A8J4WXG1_CLAMG</name>
<feature type="region of interest" description="Disordered" evidence="1">
    <location>
        <begin position="89"/>
        <end position="137"/>
    </location>
</feature>
<dbReference type="GO" id="GO:0003682">
    <property type="term" value="F:chromatin binding"/>
    <property type="evidence" value="ECO:0007669"/>
    <property type="project" value="TreeGrafter"/>
</dbReference>
<keyword evidence="3" id="KW-1185">Reference proteome</keyword>
<dbReference type="InterPro" id="IPR052790">
    <property type="entry name" value="YEATS_domain"/>
</dbReference>
<dbReference type="PANTHER" id="PTHR47827">
    <property type="entry name" value="AHD DOMAIN-CONTAINING PROTEIN"/>
    <property type="match status" value="1"/>
</dbReference>
<protein>
    <submittedName>
        <fullName evidence="2">Protein ENL-like isoform X1</fullName>
    </submittedName>
</protein>
<feature type="region of interest" description="Disordered" evidence="1">
    <location>
        <begin position="171"/>
        <end position="201"/>
    </location>
</feature>
<feature type="region of interest" description="Disordered" evidence="1">
    <location>
        <begin position="326"/>
        <end position="356"/>
    </location>
</feature>
<feature type="compositionally biased region" description="Basic and acidic residues" evidence="1">
    <location>
        <begin position="89"/>
        <end position="135"/>
    </location>
</feature>
<feature type="non-terminal residue" evidence="2">
    <location>
        <position position="408"/>
    </location>
</feature>
<dbReference type="Proteomes" id="UP000727407">
    <property type="component" value="Unassembled WGS sequence"/>
</dbReference>
<feature type="compositionally biased region" description="Low complexity" evidence="1">
    <location>
        <begin position="266"/>
        <end position="285"/>
    </location>
</feature>
<proteinExistence type="predicted"/>
<accession>A0A8J4WXG1</accession>
<organism evidence="2 3">
    <name type="scientific">Clarias magur</name>
    <name type="common">Asian catfish</name>
    <name type="synonym">Macropteronotus magur</name>
    <dbReference type="NCBI Taxonomy" id="1594786"/>
    <lineage>
        <taxon>Eukaryota</taxon>
        <taxon>Metazoa</taxon>
        <taxon>Chordata</taxon>
        <taxon>Craniata</taxon>
        <taxon>Vertebrata</taxon>
        <taxon>Euteleostomi</taxon>
        <taxon>Actinopterygii</taxon>
        <taxon>Neopterygii</taxon>
        <taxon>Teleostei</taxon>
        <taxon>Ostariophysi</taxon>
        <taxon>Siluriformes</taxon>
        <taxon>Clariidae</taxon>
        <taxon>Clarias</taxon>
    </lineage>
</organism>
<dbReference type="GO" id="GO:0008023">
    <property type="term" value="C:transcription elongation factor complex"/>
    <property type="evidence" value="ECO:0007669"/>
    <property type="project" value="TreeGrafter"/>
</dbReference>
<feature type="region of interest" description="Disordered" evidence="1">
    <location>
        <begin position="252"/>
        <end position="293"/>
    </location>
</feature>
<evidence type="ECO:0000313" key="2">
    <source>
        <dbReference type="EMBL" id="KAF5895484.1"/>
    </source>
</evidence>
<evidence type="ECO:0000313" key="3">
    <source>
        <dbReference type="Proteomes" id="UP000727407"/>
    </source>
</evidence>
<dbReference type="EMBL" id="QNUK01000320">
    <property type="protein sequence ID" value="KAF5895484.1"/>
    <property type="molecule type" value="Genomic_DNA"/>
</dbReference>
<reference evidence="2" key="1">
    <citation type="submission" date="2020-07" db="EMBL/GenBank/DDBJ databases">
        <title>Clarias magur genome sequencing, assembly and annotation.</title>
        <authorList>
            <person name="Kushwaha B."/>
            <person name="Kumar R."/>
            <person name="Das P."/>
            <person name="Joshi C.G."/>
            <person name="Kumar D."/>
            <person name="Nagpure N.S."/>
            <person name="Pandey M."/>
            <person name="Agarwal S."/>
            <person name="Srivastava S."/>
            <person name="Singh M."/>
            <person name="Sahoo L."/>
            <person name="Jayasankar P."/>
            <person name="Meher P.K."/>
            <person name="Koringa P.G."/>
            <person name="Iquebal M.A."/>
            <person name="Das S.P."/>
            <person name="Bit A."/>
            <person name="Patnaik S."/>
            <person name="Patel N."/>
            <person name="Shah T.M."/>
            <person name="Hinsu A."/>
            <person name="Jena J.K."/>
        </authorList>
    </citation>
    <scope>NUCLEOTIDE SEQUENCE</scope>
    <source>
        <strain evidence="2">CIFAMagur01</strain>
        <tissue evidence="2">Testis</tissue>
    </source>
</reference>
<dbReference type="Gene3D" id="1.20.1270.290">
    <property type="match status" value="1"/>
</dbReference>